<keyword evidence="3" id="KW-0677">Repeat</keyword>
<evidence type="ECO:0000256" key="2">
    <source>
        <dbReference type="ARBA" id="ARBA00022723"/>
    </source>
</evidence>
<dbReference type="GO" id="GO:0071038">
    <property type="term" value="P:TRAMP-dependent tRNA surveillance pathway"/>
    <property type="evidence" value="ECO:0007669"/>
    <property type="project" value="TreeGrafter"/>
</dbReference>
<comment type="subcellular location">
    <subcellularLocation>
        <location evidence="1">Nucleus</location>
    </subcellularLocation>
</comment>
<protein>
    <recommendedName>
        <fullName evidence="7">Zinc finger CCHC domain-containing protein 7</fullName>
    </recommendedName>
    <alternativeName>
        <fullName evidence="8">TRAMP-like complex RNA-binding factor ZCCHC7</fullName>
    </alternativeName>
</protein>
<proteinExistence type="predicted"/>
<evidence type="ECO:0000256" key="3">
    <source>
        <dbReference type="ARBA" id="ARBA00022737"/>
    </source>
</evidence>
<dbReference type="Proteomes" id="UP000030742">
    <property type="component" value="Unassembled WGS sequence"/>
</dbReference>
<dbReference type="GO" id="GO:0031499">
    <property type="term" value="C:TRAMP complex"/>
    <property type="evidence" value="ECO:0007669"/>
    <property type="project" value="TreeGrafter"/>
</dbReference>
<feature type="compositionally biased region" description="Basic residues" evidence="10">
    <location>
        <begin position="493"/>
        <end position="502"/>
    </location>
</feature>
<dbReference type="PANTHER" id="PTHR46543:SF1">
    <property type="entry name" value="ZINC FINGER CCHC DOMAIN-CONTAINING PROTEIN 7"/>
    <property type="match status" value="1"/>
</dbReference>
<evidence type="ECO:0000256" key="5">
    <source>
        <dbReference type="ARBA" id="ARBA00022833"/>
    </source>
</evidence>
<feature type="region of interest" description="Disordered" evidence="10">
    <location>
        <begin position="637"/>
        <end position="656"/>
    </location>
</feature>
<feature type="compositionally biased region" description="Polar residues" evidence="10">
    <location>
        <begin position="955"/>
        <end position="975"/>
    </location>
</feature>
<feature type="compositionally biased region" description="Polar residues" evidence="10">
    <location>
        <begin position="39"/>
        <end position="50"/>
    </location>
</feature>
<dbReference type="PROSITE" id="PS50158">
    <property type="entry name" value="ZF_CCHC"/>
    <property type="match status" value="2"/>
</dbReference>
<evidence type="ECO:0000256" key="4">
    <source>
        <dbReference type="ARBA" id="ARBA00022771"/>
    </source>
</evidence>
<feature type="compositionally biased region" description="Acidic residues" evidence="10">
    <location>
        <begin position="260"/>
        <end position="269"/>
    </location>
</feature>
<dbReference type="STRING" id="77166.U4UAW3"/>
<dbReference type="GO" id="GO:0071037">
    <property type="term" value="P:nuclear polyadenylation-dependent snRNA catabolic process"/>
    <property type="evidence" value="ECO:0007669"/>
    <property type="project" value="TreeGrafter"/>
</dbReference>
<dbReference type="GO" id="GO:0003723">
    <property type="term" value="F:RNA binding"/>
    <property type="evidence" value="ECO:0007669"/>
    <property type="project" value="TreeGrafter"/>
</dbReference>
<feature type="region of interest" description="Disordered" evidence="10">
    <location>
        <begin position="217"/>
        <end position="305"/>
    </location>
</feature>
<feature type="region of interest" description="Disordered" evidence="10">
    <location>
        <begin position="597"/>
        <end position="624"/>
    </location>
</feature>
<dbReference type="GO" id="GO:0071036">
    <property type="term" value="P:nuclear polyadenylation-dependent snoRNA catabolic process"/>
    <property type="evidence" value="ECO:0007669"/>
    <property type="project" value="TreeGrafter"/>
</dbReference>
<evidence type="ECO:0000256" key="1">
    <source>
        <dbReference type="ARBA" id="ARBA00004123"/>
    </source>
</evidence>
<keyword evidence="5" id="KW-0862">Zinc</keyword>
<evidence type="ECO:0000256" key="6">
    <source>
        <dbReference type="ARBA" id="ARBA00023242"/>
    </source>
</evidence>
<evidence type="ECO:0000259" key="11">
    <source>
        <dbReference type="PROSITE" id="PS50158"/>
    </source>
</evidence>
<dbReference type="Gene3D" id="4.10.60.10">
    <property type="entry name" value="Zinc finger, CCHC-type"/>
    <property type="match status" value="2"/>
</dbReference>
<dbReference type="GO" id="GO:0071031">
    <property type="term" value="P:nuclear mRNA surveillance of mRNA 3'-end processing"/>
    <property type="evidence" value="ECO:0007669"/>
    <property type="project" value="TreeGrafter"/>
</dbReference>
<feature type="domain" description="CCHC-type" evidence="11">
    <location>
        <begin position="747"/>
        <end position="763"/>
    </location>
</feature>
<accession>U4UAW3</accession>
<feature type="compositionally biased region" description="Polar residues" evidence="10">
    <location>
        <begin position="73"/>
        <end position="85"/>
    </location>
</feature>
<evidence type="ECO:0000256" key="7">
    <source>
        <dbReference type="ARBA" id="ARBA00041190"/>
    </source>
</evidence>
<name>U4UAW3_DENPD</name>
<keyword evidence="2" id="KW-0479">Metal-binding</keyword>
<evidence type="ECO:0000256" key="9">
    <source>
        <dbReference type="PROSITE-ProRule" id="PRU00047"/>
    </source>
</evidence>
<reference evidence="12 13" key="1">
    <citation type="journal article" date="2013" name="Genome Biol.">
        <title>Draft genome of the mountain pine beetle, Dendroctonus ponderosae Hopkins, a major forest pest.</title>
        <authorList>
            <person name="Keeling C.I."/>
            <person name="Yuen M.M."/>
            <person name="Liao N.Y."/>
            <person name="Docking T.R."/>
            <person name="Chan S.K."/>
            <person name="Taylor G.A."/>
            <person name="Palmquist D.L."/>
            <person name="Jackman S.D."/>
            <person name="Nguyen A."/>
            <person name="Li M."/>
            <person name="Henderson H."/>
            <person name="Janes J.K."/>
            <person name="Zhao Y."/>
            <person name="Pandoh P."/>
            <person name="Moore R."/>
            <person name="Sperling F.A."/>
            <person name="Huber D.P."/>
            <person name="Birol I."/>
            <person name="Jones S.J."/>
            <person name="Bohlmann J."/>
        </authorList>
    </citation>
    <scope>NUCLEOTIDE SEQUENCE</scope>
</reference>
<evidence type="ECO:0000313" key="13">
    <source>
        <dbReference type="Proteomes" id="UP000030742"/>
    </source>
</evidence>
<organism evidence="12 13">
    <name type="scientific">Dendroctonus ponderosae</name>
    <name type="common">Mountain pine beetle</name>
    <dbReference type="NCBI Taxonomy" id="77166"/>
    <lineage>
        <taxon>Eukaryota</taxon>
        <taxon>Metazoa</taxon>
        <taxon>Ecdysozoa</taxon>
        <taxon>Arthropoda</taxon>
        <taxon>Hexapoda</taxon>
        <taxon>Insecta</taxon>
        <taxon>Pterygota</taxon>
        <taxon>Neoptera</taxon>
        <taxon>Endopterygota</taxon>
        <taxon>Coleoptera</taxon>
        <taxon>Polyphaga</taxon>
        <taxon>Cucujiformia</taxon>
        <taxon>Curculionidae</taxon>
        <taxon>Scolytinae</taxon>
        <taxon>Dendroctonus</taxon>
    </lineage>
</organism>
<feature type="region of interest" description="Disordered" evidence="10">
    <location>
        <begin position="953"/>
        <end position="985"/>
    </location>
</feature>
<evidence type="ECO:0000256" key="8">
    <source>
        <dbReference type="ARBA" id="ARBA00043023"/>
    </source>
</evidence>
<feature type="region of interest" description="Disordered" evidence="10">
    <location>
        <begin position="30"/>
        <end position="85"/>
    </location>
</feature>
<sequence>MLTDEVIDEDIEALLYAQIYYGKSDHIEATQPAEYQNDPRPSSSGSQNDLASLERPSTGLGLPIDPPEELPQIDQTDSTPAPLQGSISSIAELDSGGYIPLGVSSSSTIHTYTQTHKVPRAPRRVRNIRIRQCILPSKHFWNRLKNYKDLWTNQCEADLKRFEAGKLSEKVFFNKLNKRFSNRLNNQITKKNKQEQCRSYILNKQQGPARSEVISLLSDSDDSSGVEVTDWQPDMNRDCANEQVEVASSMPREEQPEHYDNDEDDDDIVYIEPPPVPFINLEDDDDDDEEEKQPEDVPPNKLSQEFEDCSNDFLVPTTSSEKFNFSLHGSDFQDVEFARPAQPTDVYETESSTSTSEMPKDFNNSVKTIVFNEIDFPREDLFEEDNLDKFRELIGPMNTEVVEAQKAGKVIKPLHQRDSSSSSESDYAATTLHQNLPYLSPMQVLSKKHRPSSKHKNSSSELEEDDVAFSTPVKKLKKHDSMLGSEVVEGGVKKVRKKKKKLAVKDVKETEVVGSFQPNDQTKTDVVDAPRKAKRKKKRRRSGSPVEVEVNHDPDVLINTEDTVKKKSKKRKETVANIDVITTYELLENQCFEKSPKKKKSKKKRLSSATKSWSDGQEAPPDKNVEQDVVEQIVEKGQNCVDENEESAGRKEMEGQLIDVIDLNTSELDDQDPERDKFDESDDVILIEKEIPIHTIESSDSEVRLGQCDLIKKLQSISYLRYSDDPEKWKILPADQQIISVESGGPRCRRCRERGHISQHCRNRLRIPSCSMCGFQGHQEPRCPHKICLNCGKRSSYTTTSCMKCANQINYGICYVCKLPGHMGNSCPDLWRRYYLTIKAGPIVKPEKADVRPRERQWCSGCSRNGHFEFECTSCNWIREYPITTPFICSFKDVYPHSSKRERTNVDSNSEVPKTTQGHGPVVENATKLASTISDSKVAAESQAESAKSICPASESCSTTTEQDPARSPTASRSPIFTRDLRANRRDRELANQAGKPRLNPLSVMQDRCLTTESTQYKPYQSVLNPCSVLGACSPASVNRELPIPNESFGIDINPLSNVMEGGGPFQPIFNGAPLQMNYETPAMNYLPPNRIRYGRNMQIPPNPAIRLMGNAAQDYNEYADFTFDNRYFDYSALGATNCYVDFEQPSASSMAPGCENEPNSVLLVDEFEKHFNVEHAVAEVFGRSPMSELKNFIVAEIDKLDKLSVRHVSVYKNMLLNIEQLKSGVQSDSVRHQIYSLYKSLNMFLFGVHKLSNGVRNLNFLQNFVYNTGRGLQDKKRADLVKAYGYIYGGEHANFNYRKGLNSLVFGQGADKRKHFS</sequence>
<feature type="region of interest" description="Disordered" evidence="10">
    <location>
        <begin position="339"/>
        <end position="360"/>
    </location>
</feature>
<feature type="compositionally biased region" description="Basic residues" evidence="10">
    <location>
        <begin position="532"/>
        <end position="542"/>
    </location>
</feature>
<keyword evidence="6" id="KW-0539">Nucleus</keyword>
<dbReference type="GO" id="GO:0071035">
    <property type="term" value="P:nuclear polyadenylation-dependent rRNA catabolic process"/>
    <property type="evidence" value="ECO:0007669"/>
    <property type="project" value="TreeGrafter"/>
</dbReference>
<feature type="domain" description="CCHC-type" evidence="11">
    <location>
        <begin position="814"/>
        <end position="829"/>
    </location>
</feature>
<feature type="compositionally biased region" description="Basic residues" evidence="10">
    <location>
        <begin position="446"/>
        <end position="457"/>
    </location>
</feature>
<feature type="compositionally biased region" description="Basic and acidic residues" evidence="10">
    <location>
        <begin position="522"/>
        <end position="531"/>
    </location>
</feature>
<feature type="compositionally biased region" description="Acidic residues" evidence="10">
    <location>
        <begin position="281"/>
        <end position="293"/>
    </location>
</feature>
<feature type="compositionally biased region" description="Basic residues" evidence="10">
    <location>
        <begin position="597"/>
        <end position="606"/>
    </location>
</feature>
<feature type="region of interest" description="Disordered" evidence="10">
    <location>
        <begin position="445"/>
        <end position="554"/>
    </location>
</feature>
<gene>
    <name evidence="12" type="ORF">D910_05135</name>
</gene>
<feature type="region of interest" description="Disordered" evidence="10">
    <location>
        <begin position="900"/>
        <end position="924"/>
    </location>
</feature>
<keyword evidence="4 9" id="KW-0863">Zinc-finger</keyword>
<dbReference type="EMBL" id="KB631992">
    <property type="protein sequence ID" value="ERL87746.1"/>
    <property type="molecule type" value="Genomic_DNA"/>
</dbReference>
<dbReference type="GO" id="GO:0008270">
    <property type="term" value="F:zinc ion binding"/>
    <property type="evidence" value="ECO:0007669"/>
    <property type="project" value="UniProtKB-KW"/>
</dbReference>
<dbReference type="InterPro" id="IPR051644">
    <property type="entry name" value="TRAMP_AT-DNA-binding"/>
</dbReference>
<dbReference type="OrthoDB" id="7608935at2759"/>
<feature type="compositionally biased region" description="Polar residues" evidence="10">
    <location>
        <begin position="906"/>
        <end position="918"/>
    </location>
</feature>
<dbReference type="InterPro" id="IPR001878">
    <property type="entry name" value="Znf_CCHC"/>
</dbReference>
<dbReference type="SMART" id="SM00343">
    <property type="entry name" value="ZnF_C2HC"/>
    <property type="match status" value="4"/>
</dbReference>
<evidence type="ECO:0000313" key="12">
    <source>
        <dbReference type="EMBL" id="ERL87746.1"/>
    </source>
</evidence>
<evidence type="ECO:0000256" key="10">
    <source>
        <dbReference type="SAM" id="MobiDB-lite"/>
    </source>
</evidence>
<dbReference type="PANTHER" id="PTHR46543">
    <property type="entry name" value="ZINC FINGER CCHC DOMAIN-CONTAINING PROTEIN 7"/>
    <property type="match status" value="1"/>
</dbReference>
<dbReference type="GO" id="GO:0071039">
    <property type="term" value="P:nuclear polyadenylation-dependent CUT catabolic process"/>
    <property type="evidence" value="ECO:0007669"/>
    <property type="project" value="TreeGrafter"/>
</dbReference>